<dbReference type="EMBL" id="JAHLQN010000001">
    <property type="protein sequence ID" value="MBU5627115.1"/>
    <property type="molecule type" value="Genomic_DNA"/>
</dbReference>
<dbReference type="InterPro" id="IPR005925">
    <property type="entry name" value="Agmatinase-rel"/>
</dbReference>
<reference evidence="4 5" key="1">
    <citation type="submission" date="2021-06" db="EMBL/GenBank/DDBJ databases">
        <authorList>
            <person name="Sun Q."/>
            <person name="Li D."/>
        </authorList>
    </citation>
    <scope>NUCLEOTIDE SEQUENCE [LARGE SCALE GENOMIC DNA]</scope>
    <source>
        <strain evidence="4 5">MSJ-2</strain>
    </source>
</reference>
<keyword evidence="5" id="KW-1185">Reference proteome</keyword>
<evidence type="ECO:0000313" key="4">
    <source>
        <dbReference type="EMBL" id="MBU5627115.1"/>
    </source>
</evidence>
<dbReference type="PROSITE" id="PS51409">
    <property type="entry name" value="ARGINASE_2"/>
    <property type="match status" value="1"/>
</dbReference>
<dbReference type="NCBIfam" id="TIGR01230">
    <property type="entry name" value="agmatinase"/>
    <property type="match status" value="1"/>
</dbReference>
<dbReference type="EC" id="3.5.3.11" evidence="4"/>
<comment type="caution">
    <text evidence="4">The sequence shown here is derived from an EMBL/GenBank/DDBJ whole genome shotgun (WGS) entry which is preliminary data.</text>
</comment>
<organism evidence="4 5">
    <name type="scientific">Dysosmobacter acutus</name>
    <dbReference type="NCBI Taxonomy" id="2841504"/>
    <lineage>
        <taxon>Bacteria</taxon>
        <taxon>Bacillati</taxon>
        <taxon>Bacillota</taxon>
        <taxon>Clostridia</taxon>
        <taxon>Eubacteriales</taxon>
        <taxon>Oscillospiraceae</taxon>
        <taxon>Dysosmobacter</taxon>
    </lineage>
</organism>
<dbReference type="PIRSF" id="PIRSF036979">
    <property type="entry name" value="Arginase"/>
    <property type="match status" value="1"/>
</dbReference>
<dbReference type="Proteomes" id="UP000787672">
    <property type="component" value="Unassembled WGS sequence"/>
</dbReference>
<proteinExistence type="inferred from homology"/>
<keyword evidence="2 4" id="KW-0378">Hydrolase</keyword>
<dbReference type="PANTHER" id="PTHR11358">
    <property type="entry name" value="ARGINASE/AGMATINASE"/>
    <property type="match status" value="1"/>
</dbReference>
<keyword evidence="1" id="KW-0479">Metal-binding</keyword>
<dbReference type="RefSeq" id="WP_216632509.1">
    <property type="nucleotide sequence ID" value="NZ_JAHLQN010000001.1"/>
</dbReference>
<sequence>METRQLIQDPALWAGLNRPGLALEDADVVIFGVPYDGAVQFRSGARNAPKALREITYTISPTTEDLECFSDLNILDLGDVDCGDHNAFFRQVEEIACTCARNGKFFLMIGGDHSTTIPVQRGLDRGLSEDFGIIHIDAHFDLCNDQNGNLLSHGSTERRAIELEHVKGIDSLFFVGIRSLELDEVDFYRENPVHVLTSKNIRALGWEESARRIVEKMRGHKHVYITLDIDCLDPGYAAGTGTPQFGGMDPRELLNILGCLYAQLPVVGMDVVEVAPDLDPALCSLFAARKIVTECMGHWYRKSRGFH</sequence>
<name>A0ABS6FCJ5_9FIRM</name>
<accession>A0ABS6FCJ5</accession>
<evidence type="ECO:0000256" key="3">
    <source>
        <dbReference type="PROSITE-ProRule" id="PRU00742"/>
    </source>
</evidence>
<evidence type="ECO:0000256" key="2">
    <source>
        <dbReference type="ARBA" id="ARBA00022801"/>
    </source>
</evidence>
<dbReference type="Pfam" id="PF00491">
    <property type="entry name" value="Arginase"/>
    <property type="match status" value="1"/>
</dbReference>
<evidence type="ECO:0000256" key="1">
    <source>
        <dbReference type="ARBA" id="ARBA00022723"/>
    </source>
</evidence>
<comment type="similarity">
    <text evidence="3">Belongs to the arginase family.</text>
</comment>
<evidence type="ECO:0000313" key="5">
    <source>
        <dbReference type="Proteomes" id="UP000787672"/>
    </source>
</evidence>
<dbReference type="CDD" id="cd09990">
    <property type="entry name" value="Agmatinase-like"/>
    <property type="match status" value="1"/>
</dbReference>
<protein>
    <submittedName>
        <fullName evidence="4">Agmatinase</fullName>
        <ecNumber evidence="4">3.5.3.11</ecNumber>
    </submittedName>
</protein>
<dbReference type="InterPro" id="IPR006035">
    <property type="entry name" value="Ureohydrolase"/>
</dbReference>
<gene>
    <name evidence="4" type="primary">speB</name>
    <name evidence="4" type="ORF">KQI82_09375</name>
</gene>
<dbReference type="PANTHER" id="PTHR11358:SF26">
    <property type="entry name" value="GUANIDINO ACID HYDROLASE, MITOCHONDRIAL"/>
    <property type="match status" value="1"/>
</dbReference>
<dbReference type="GO" id="GO:0008783">
    <property type="term" value="F:agmatinase activity"/>
    <property type="evidence" value="ECO:0007669"/>
    <property type="project" value="UniProtKB-EC"/>
</dbReference>